<evidence type="ECO:0000313" key="2">
    <source>
        <dbReference type="Proteomes" id="UP001060215"/>
    </source>
</evidence>
<dbReference type="EMBL" id="CM045760">
    <property type="protein sequence ID" value="KAI8025882.1"/>
    <property type="molecule type" value="Genomic_DNA"/>
</dbReference>
<name>A0ACC0IKG5_9ERIC</name>
<reference evidence="1 2" key="1">
    <citation type="journal article" date="2022" name="Plant J.">
        <title>Chromosome-level genome of Camellia lanceoleosa provides a valuable resource for understanding genome evolution and self-incompatibility.</title>
        <authorList>
            <person name="Gong W."/>
            <person name="Xiao S."/>
            <person name="Wang L."/>
            <person name="Liao Z."/>
            <person name="Chang Y."/>
            <person name="Mo W."/>
            <person name="Hu G."/>
            <person name="Li W."/>
            <person name="Zhao G."/>
            <person name="Zhu H."/>
            <person name="Hu X."/>
            <person name="Ji K."/>
            <person name="Xiang X."/>
            <person name="Song Q."/>
            <person name="Yuan D."/>
            <person name="Jin S."/>
            <person name="Zhang L."/>
        </authorList>
    </citation>
    <scope>NUCLEOTIDE SEQUENCE [LARGE SCALE GENOMIC DNA]</scope>
    <source>
        <strain evidence="1">SQ_2022a</strain>
    </source>
</reference>
<accession>A0ACC0IKG5</accession>
<comment type="caution">
    <text evidence="1">The sequence shown here is derived from an EMBL/GenBank/DDBJ whole genome shotgun (WGS) entry which is preliminary data.</text>
</comment>
<dbReference type="Proteomes" id="UP001060215">
    <property type="component" value="Chromosome 3"/>
</dbReference>
<keyword evidence="2" id="KW-1185">Reference proteome</keyword>
<protein>
    <submittedName>
        <fullName evidence="1">RING-H2 finger protein ATL21A</fullName>
    </submittedName>
</protein>
<proteinExistence type="predicted"/>
<gene>
    <name evidence="1" type="ORF">LOK49_LG02G00135</name>
</gene>
<sequence length="225" mass="24600">MNLAMGMNVCEILVTLPIPVSRPLQDEDDFSSDLSDDLVLTWDVPNCEECESQGAMCGLQDNASQQVVCINNPGTGKANRLRVFQIICFSIVVPTITCAFATAFFICFVSGGTQRRHNGTTTAQQNSDPAAITPQPTTIIAGLDESTIESYTKVILGESRRLPGPNNDTCPICLSEYHAKEMVRCIPECKHCFHAYCIDEWLRLNGTCPVCRNSPSPAHGNLENV</sequence>
<evidence type="ECO:0000313" key="1">
    <source>
        <dbReference type="EMBL" id="KAI8025882.1"/>
    </source>
</evidence>
<organism evidence="1 2">
    <name type="scientific">Camellia lanceoleosa</name>
    <dbReference type="NCBI Taxonomy" id="1840588"/>
    <lineage>
        <taxon>Eukaryota</taxon>
        <taxon>Viridiplantae</taxon>
        <taxon>Streptophyta</taxon>
        <taxon>Embryophyta</taxon>
        <taxon>Tracheophyta</taxon>
        <taxon>Spermatophyta</taxon>
        <taxon>Magnoliopsida</taxon>
        <taxon>eudicotyledons</taxon>
        <taxon>Gunneridae</taxon>
        <taxon>Pentapetalae</taxon>
        <taxon>asterids</taxon>
        <taxon>Ericales</taxon>
        <taxon>Theaceae</taxon>
        <taxon>Camellia</taxon>
    </lineage>
</organism>